<comment type="caution">
    <text evidence="1">The sequence shown here is derived from an EMBL/GenBank/DDBJ whole genome shotgun (WGS) entry which is preliminary data.</text>
</comment>
<accession>A0ABQ9YIF0</accession>
<evidence type="ECO:0000313" key="1">
    <source>
        <dbReference type="EMBL" id="KAK2963534.1"/>
    </source>
</evidence>
<evidence type="ECO:0000313" key="2">
    <source>
        <dbReference type="Proteomes" id="UP001281761"/>
    </source>
</evidence>
<dbReference type="EMBL" id="JARBJD010000006">
    <property type="protein sequence ID" value="KAK2963534.1"/>
    <property type="molecule type" value="Genomic_DNA"/>
</dbReference>
<gene>
    <name evidence="1" type="ORF">BLNAU_1577</name>
</gene>
<name>A0ABQ9YIF0_9EUKA</name>
<proteinExistence type="predicted"/>
<keyword evidence="2" id="KW-1185">Reference proteome</keyword>
<dbReference type="Proteomes" id="UP001281761">
    <property type="component" value="Unassembled WGS sequence"/>
</dbReference>
<organism evidence="1 2">
    <name type="scientific">Blattamonas nauphoetae</name>
    <dbReference type="NCBI Taxonomy" id="2049346"/>
    <lineage>
        <taxon>Eukaryota</taxon>
        <taxon>Metamonada</taxon>
        <taxon>Preaxostyla</taxon>
        <taxon>Oxymonadida</taxon>
        <taxon>Blattamonas</taxon>
    </lineage>
</organism>
<sequence length="212" mass="24921">MEMLDTLLLWCSPQVRLALLRDDLIPELIDKIDPLSLSFDEAENIHTNLLSCINRSLWLATPDGLEELENEDWTEEVLAHETVLKQVLTPSEEYICHLCENRFSIIDGDQSNHFMEILALLIRISPYYQPEMDFLLNMQVFLAVPSCLTFFENDESIWSFLYSMIDIQREWNKDRGISRSMWKDMQLMLKTEGFEDVIETISSEHIALFFDF</sequence>
<protein>
    <submittedName>
        <fullName evidence="1">Uncharacterized protein</fullName>
    </submittedName>
</protein>
<reference evidence="1 2" key="1">
    <citation type="journal article" date="2022" name="bioRxiv">
        <title>Genomics of Preaxostyla Flagellates Illuminates Evolutionary Transitions and the Path Towards Mitochondrial Loss.</title>
        <authorList>
            <person name="Novak L.V.F."/>
            <person name="Treitli S.C."/>
            <person name="Pyrih J."/>
            <person name="Halakuc P."/>
            <person name="Pipaliya S.V."/>
            <person name="Vacek V."/>
            <person name="Brzon O."/>
            <person name="Soukal P."/>
            <person name="Eme L."/>
            <person name="Dacks J.B."/>
            <person name="Karnkowska A."/>
            <person name="Elias M."/>
            <person name="Hampl V."/>
        </authorList>
    </citation>
    <scope>NUCLEOTIDE SEQUENCE [LARGE SCALE GENOMIC DNA]</scope>
    <source>
        <strain evidence="1">NAU3</strain>
        <tissue evidence="1">Gut</tissue>
    </source>
</reference>